<comment type="caution">
    <text evidence="2">The sequence shown here is derived from an EMBL/GenBank/DDBJ whole genome shotgun (WGS) entry which is preliminary data.</text>
</comment>
<feature type="region of interest" description="Disordered" evidence="1">
    <location>
        <begin position="1"/>
        <end position="22"/>
    </location>
</feature>
<reference evidence="2" key="1">
    <citation type="journal article" date="2023" name="Mol. Phylogenet. Evol.">
        <title>Genome-scale phylogeny and comparative genomics of the fungal order Sordariales.</title>
        <authorList>
            <person name="Hensen N."/>
            <person name="Bonometti L."/>
            <person name="Westerberg I."/>
            <person name="Brannstrom I.O."/>
            <person name="Guillou S."/>
            <person name="Cros-Aarteil S."/>
            <person name="Calhoun S."/>
            <person name="Haridas S."/>
            <person name="Kuo A."/>
            <person name="Mondo S."/>
            <person name="Pangilinan J."/>
            <person name="Riley R."/>
            <person name="LaButti K."/>
            <person name="Andreopoulos B."/>
            <person name="Lipzen A."/>
            <person name="Chen C."/>
            <person name="Yan M."/>
            <person name="Daum C."/>
            <person name="Ng V."/>
            <person name="Clum A."/>
            <person name="Steindorff A."/>
            <person name="Ohm R.A."/>
            <person name="Martin F."/>
            <person name="Silar P."/>
            <person name="Natvig D.O."/>
            <person name="Lalanne C."/>
            <person name="Gautier V."/>
            <person name="Ament-Velasquez S.L."/>
            <person name="Kruys A."/>
            <person name="Hutchinson M.I."/>
            <person name="Powell A.J."/>
            <person name="Barry K."/>
            <person name="Miller A.N."/>
            <person name="Grigoriev I.V."/>
            <person name="Debuchy R."/>
            <person name="Gladieux P."/>
            <person name="Hiltunen Thoren M."/>
            <person name="Johannesson H."/>
        </authorList>
    </citation>
    <scope>NUCLEOTIDE SEQUENCE</scope>
    <source>
        <strain evidence="2">PSN243</strain>
    </source>
</reference>
<name>A0AAV9GCE1_9PEZI</name>
<sequence>MFAVRSGCRRPRRPASSACLSLPRPDVSPPACRIPFRHTPDTDPQPAHCTPMQCFLCDPRCRLDSEWLPPSFPTAHAQNVQYFNITSALNCDGVEMCRRSLLCCRPVSIPTKDPRTLPTYHDVEVCIIAKFLFQKTPQHPLIDPPHRHVNIIPRRLLFRACLRRRVRILIGFLTSPCRKRPPPRRNFLRQLPCTPLKVIHVRLPLTPSPSPTSTMSPLPRVLPQTQRHSVSRNSHSIVRILNSKDKPLSFKM</sequence>
<evidence type="ECO:0000256" key="1">
    <source>
        <dbReference type="SAM" id="MobiDB-lite"/>
    </source>
</evidence>
<proteinExistence type="predicted"/>
<organism evidence="2 3">
    <name type="scientific">Podospora aff. communis PSN243</name>
    <dbReference type="NCBI Taxonomy" id="3040156"/>
    <lineage>
        <taxon>Eukaryota</taxon>
        <taxon>Fungi</taxon>
        <taxon>Dikarya</taxon>
        <taxon>Ascomycota</taxon>
        <taxon>Pezizomycotina</taxon>
        <taxon>Sordariomycetes</taxon>
        <taxon>Sordariomycetidae</taxon>
        <taxon>Sordariales</taxon>
        <taxon>Podosporaceae</taxon>
        <taxon>Podospora</taxon>
    </lineage>
</organism>
<evidence type="ECO:0000313" key="3">
    <source>
        <dbReference type="Proteomes" id="UP001321760"/>
    </source>
</evidence>
<evidence type="ECO:0000313" key="2">
    <source>
        <dbReference type="EMBL" id="KAK4445557.1"/>
    </source>
</evidence>
<dbReference type="AlphaFoldDB" id="A0AAV9GCE1"/>
<keyword evidence="3" id="KW-1185">Reference proteome</keyword>
<protein>
    <submittedName>
        <fullName evidence="2">Uncharacterized protein</fullName>
    </submittedName>
</protein>
<dbReference type="EMBL" id="MU865964">
    <property type="protein sequence ID" value="KAK4445557.1"/>
    <property type="molecule type" value="Genomic_DNA"/>
</dbReference>
<gene>
    <name evidence="2" type="ORF">QBC34DRAFT_413040</name>
</gene>
<reference evidence="2" key="2">
    <citation type="submission" date="2023-05" db="EMBL/GenBank/DDBJ databases">
        <authorList>
            <consortium name="Lawrence Berkeley National Laboratory"/>
            <person name="Steindorff A."/>
            <person name="Hensen N."/>
            <person name="Bonometti L."/>
            <person name="Westerberg I."/>
            <person name="Brannstrom I.O."/>
            <person name="Guillou S."/>
            <person name="Cros-Aarteil S."/>
            <person name="Calhoun S."/>
            <person name="Haridas S."/>
            <person name="Kuo A."/>
            <person name="Mondo S."/>
            <person name="Pangilinan J."/>
            <person name="Riley R."/>
            <person name="Labutti K."/>
            <person name="Andreopoulos B."/>
            <person name="Lipzen A."/>
            <person name="Chen C."/>
            <person name="Yanf M."/>
            <person name="Daum C."/>
            <person name="Ng V."/>
            <person name="Clum A."/>
            <person name="Ohm R."/>
            <person name="Martin F."/>
            <person name="Silar P."/>
            <person name="Natvig D."/>
            <person name="Lalanne C."/>
            <person name="Gautier V."/>
            <person name="Ament-Velasquez S.L."/>
            <person name="Kruys A."/>
            <person name="Hutchinson M.I."/>
            <person name="Powell A.J."/>
            <person name="Barry K."/>
            <person name="Miller A.N."/>
            <person name="Grigoriev I.V."/>
            <person name="Debuchy R."/>
            <person name="Gladieux P."/>
            <person name="Thoren M.H."/>
            <person name="Johannesson H."/>
        </authorList>
    </citation>
    <scope>NUCLEOTIDE SEQUENCE</scope>
    <source>
        <strain evidence="2">PSN243</strain>
    </source>
</reference>
<accession>A0AAV9GCE1</accession>
<dbReference type="Proteomes" id="UP001321760">
    <property type="component" value="Unassembled WGS sequence"/>
</dbReference>